<dbReference type="EMBL" id="JAACJO010000002">
    <property type="protein sequence ID" value="KAF5362386.1"/>
    <property type="molecule type" value="Genomic_DNA"/>
</dbReference>
<feature type="signal peptide" evidence="1">
    <location>
        <begin position="1"/>
        <end position="30"/>
    </location>
</feature>
<dbReference type="AlphaFoldDB" id="A0A8H5GCI0"/>
<dbReference type="OrthoDB" id="3033287at2759"/>
<dbReference type="Proteomes" id="UP000559027">
    <property type="component" value="Unassembled WGS sequence"/>
</dbReference>
<accession>A0A8H5GCI0</accession>
<gene>
    <name evidence="2" type="ORF">D9756_002779</name>
</gene>
<proteinExistence type="predicted"/>
<evidence type="ECO:0000313" key="2">
    <source>
        <dbReference type="EMBL" id="KAF5362386.1"/>
    </source>
</evidence>
<reference evidence="2 3" key="1">
    <citation type="journal article" date="2020" name="ISME J.">
        <title>Uncovering the hidden diversity of litter-decomposition mechanisms in mushroom-forming fungi.</title>
        <authorList>
            <person name="Floudas D."/>
            <person name="Bentzer J."/>
            <person name="Ahren D."/>
            <person name="Johansson T."/>
            <person name="Persson P."/>
            <person name="Tunlid A."/>
        </authorList>
    </citation>
    <scope>NUCLEOTIDE SEQUENCE [LARGE SCALE GENOMIC DNA]</scope>
    <source>
        <strain evidence="2 3">CBS 146.42</strain>
    </source>
</reference>
<evidence type="ECO:0000256" key="1">
    <source>
        <dbReference type="SAM" id="SignalP"/>
    </source>
</evidence>
<organism evidence="2 3">
    <name type="scientific">Leucocoprinus leucothites</name>
    <dbReference type="NCBI Taxonomy" id="201217"/>
    <lineage>
        <taxon>Eukaryota</taxon>
        <taxon>Fungi</taxon>
        <taxon>Dikarya</taxon>
        <taxon>Basidiomycota</taxon>
        <taxon>Agaricomycotina</taxon>
        <taxon>Agaricomycetes</taxon>
        <taxon>Agaricomycetidae</taxon>
        <taxon>Agaricales</taxon>
        <taxon>Agaricineae</taxon>
        <taxon>Agaricaceae</taxon>
        <taxon>Leucocoprinus</taxon>
    </lineage>
</organism>
<feature type="chain" id="PRO_5034517476" evidence="1">
    <location>
        <begin position="31"/>
        <end position="147"/>
    </location>
</feature>
<evidence type="ECO:0000313" key="3">
    <source>
        <dbReference type="Proteomes" id="UP000559027"/>
    </source>
</evidence>
<comment type="caution">
    <text evidence="2">The sequence shown here is derived from an EMBL/GenBank/DDBJ whole genome shotgun (WGS) entry which is preliminary data.</text>
</comment>
<sequence>MLSMKTTLTLSATLITALFVPLWDITPTAASPAPIRESVKRQETPGLGQAIVCSLGDQCTLLRVPYDYSYQCTDFTGDFAFLNDQLKNVTLNDMACVAYGDFGCAGTNYGGDYSNPWDGPLLIDYTNLKGNGSDFSGFISSLKCTFI</sequence>
<protein>
    <submittedName>
        <fullName evidence="2">Uncharacterized protein</fullName>
    </submittedName>
</protein>
<keyword evidence="1" id="KW-0732">Signal</keyword>
<name>A0A8H5GCI0_9AGAR</name>
<keyword evidence="3" id="KW-1185">Reference proteome</keyword>